<feature type="domain" description="F-box protein At3g26010-like beta-propeller" evidence="3">
    <location>
        <begin position="109"/>
        <end position="304"/>
    </location>
</feature>
<name>A0AAV9AJ01_ACOGR</name>
<comment type="caution">
    <text evidence="4">The sequence shown here is derived from an EMBL/GenBank/DDBJ whole genome shotgun (WGS) entry which is preliminary data.</text>
</comment>
<dbReference type="InterPro" id="IPR001810">
    <property type="entry name" value="F-box_dom"/>
</dbReference>
<dbReference type="SUPFAM" id="SSF81383">
    <property type="entry name" value="F-box domain"/>
    <property type="match status" value="1"/>
</dbReference>
<organism evidence="4 5">
    <name type="scientific">Acorus gramineus</name>
    <name type="common">Dwarf sweet flag</name>
    <dbReference type="NCBI Taxonomy" id="55184"/>
    <lineage>
        <taxon>Eukaryota</taxon>
        <taxon>Viridiplantae</taxon>
        <taxon>Streptophyta</taxon>
        <taxon>Embryophyta</taxon>
        <taxon>Tracheophyta</taxon>
        <taxon>Spermatophyta</taxon>
        <taxon>Magnoliopsida</taxon>
        <taxon>Liliopsida</taxon>
        <taxon>Acoraceae</taxon>
        <taxon>Acorus</taxon>
    </lineage>
</organism>
<dbReference type="InterPro" id="IPR055290">
    <property type="entry name" value="At3g26010-like"/>
</dbReference>
<dbReference type="InterPro" id="IPR036047">
    <property type="entry name" value="F-box-like_dom_sf"/>
</dbReference>
<accession>A0AAV9AJ01</accession>
<evidence type="ECO:0000259" key="2">
    <source>
        <dbReference type="Pfam" id="PF00646"/>
    </source>
</evidence>
<feature type="compositionally biased region" description="Basic and acidic residues" evidence="1">
    <location>
        <begin position="10"/>
        <end position="20"/>
    </location>
</feature>
<dbReference type="Proteomes" id="UP001179952">
    <property type="component" value="Unassembled WGS sequence"/>
</dbReference>
<evidence type="ECO:0000259" key="3">
    <source>
        <dbReference type="Pfam" id="PF24750"/>
    </source>
</evidence>
<proteinExistence type="predicted"/>
<dbReference type="Pfam" id="PF24750">
    <property type="entry name" value="b-prop_At3g26010-like"/>
    <property type="match status" value="1"/>
</dbReference>
<dbReference type="PANTHER" id="PTHR35546">
    <property type="entry name" value="F-BOX PROTEIN INTERACTION DOMAIN PROTEIN-RELATED"/>
    <property type="match status" value="1"/>
</dbReference>
<feature type="domain" description="F-box" evidence="2">
    <location>
        <begin position="31"/>
        <end position="65"/>
    </location>
</feature>
<dbReference type="Pfam" id="PF00646">
    <property type="entry name" value="F-box"/>
    <property type="match status" value="1"/>
</dbReference>
<keyword evidence="5" id="KW-1185">Reference proteome</keyword>
<reference evidence="4" key="2">
    <citation type="submission" date="2023-06" db="EMBL/GenBank/DDBJ databases">
        <authorList>
            <person name="Ma L."/>
            <person name="Liu K.-W."/>
            <person name="Li Z."/>
            <person name="Hsiao Y.-Y."/>
            <person name="Qi Y."/>
            <person name="Fu T."/>
            <person name="Tang G."/>
            <person name="Zhang D."/>
            <person name="Sun W.-H."/>
            <person name="Liu D.-K."/>
            <person name="Li Y."/>
            <person name="Chen G.-Z."/>
            <person name="Liu X.-D."/>
            <person name="Liao X.-Y."/>
            <person name="Jiang Y.-T."/>
            <person name="Yu X."/>
            <person name="Hao Y."/>
            <person name="Huang J."/>
            <person name="Zhao X.-W."/>
            <person name="Ke S."/>
            <person name="Chen Y.-Y."/>
            <person name="Wu W.-L."/>
            <person name="Hsu J.-L."/>
            <person name="Lin Y.-F."/>
            <person name="Huang M.-D."/>
            <person name="Li C.-Y."/>
            <person name="Huang L."/>
            <person name="Wang Z.-W."/>
            <person name="Zhao X."/>
            <person name="Zhong W.-Y."/>
            <person name="Peng D.-H."/>
            <person name="Ahmad S."/>
            <person name="Lan S."/>
            <person name="Zhang J.-S."/>
            <person name="Tsai W.-C."/>
            <person name="Van De Peer Y."/>
            <person name="Liu Z.-J."/>
        </authorList>
    </citation>
    <scope>NUCLEOTIDE SEQUENCE</scope>
    <source>
        <strain evidence="4">SCP</strain>
        <tissue evidence="4">Leaves</tissue>
    </source>
</reference>
<dbReference type="AlphaFoldDB" id="A0AAV9AJ01"/>
<evidence type="ECO:0000313" key="4">
    <source>
        <dbReference type="EMBL" id="KAK1264200.1"/>
    </source>
</evidence>
<evidence type="ECO:0000256" key="1">
    <source>
        <dbReference type="SAM" id="MobiDB-lite"/>
    </source>
</evidence>
<sequence>MDSQSKKRARQEESQRCRETKKAKGDSLCNDLSDDVLFSILSLLPLRSLGLAACVSKTWRSWVSEIGLNKPPEPLSGGLFYEYETLDTMMTGYAQLPSCNDRDGALLASSSNNYNRKILSCSHGLLLCVDSNSPIEYQIINPLVTQRIVVPRPTRHSHCPDATLVIDPPDLPSYRVVRLIADVNKAIVGIDVFSSKTGTWEELDVTVDDLYYEDGEIAFLNETVYVLTSISSVGVLFIYNIMDKIARVISLPCQGLWDEKTNFLGVSQGSLQFSANDRVEDDNFVQHLIWVLEGEDRWVLKHRLGPLGCQLLAFHPDLDAVFFHTIVEEQHKILVLHLTNMEWWEVCTFYDGDEFDVLGVSFFPISPSLLNPVQLEDIVS</sequence>
<evidence type="ECO:0008006" key="6">
    <source>
        <dbReference type="Google" id="ProtNLM"/>
    </source>
</evidence>
<gene>
    <name evidence="4" type="ORF">QJS04_geneDACA018593</name>
</gene>
<reference evidence="4" key="1">
    <citation type="journal article" date="2023" name="Nat. Commun.">
        <title>Diploid and tetraploid genomes of Acorus and the evolution of monocots.</title>
        <authorList>
            <person name="Ma L."/>
            <person name="Liu K.W."/>
            <person name="Li Z."/>
            <person name="Hsiao Y.Y."/>
            <person name="Qi Y."/>
            <person name="Fu T."/>
            <person name="Tang G.D."/>
            <person name="Zhang D."/>
            <person name="Sun W.H."/>
            <person name="Liu D.K."/>
            <person name="Li Y."/>
            <person name="Chen G.Z."/>
            <person name="Liu X.D."/>
            <person name="Liao X.Y."/>
            <person name="Jiang Y.T."/>
            <person name="Yu X."/>
            <person name="Hao Y."/>
            <person name="Huang J."/>
            <person name="Zhao X.W."/>
            <person name="Ke S."/>
            <person name="Chen Y.Y."/>
            <person name="Wu W.L."/>
            <person name="Hsu J.L."/>
            <person name="Lin Y.F."/>
            <person name="Huang M.D."/>
            <person name="Li C.Y."/>
            <person name="Huang L."/>
            <person name="Wang Z.W."/>
            <person name="Zhao X."/>
            <person name="Zhong W.Y."/>
            <person name="Peng D.H."/>
            <person name="Ahmad S."/>
            <person name="Lan S."/>
            <person name="Zhang J.S."/>
            <person name="Tsai W.C."/>
            <person name="Van de Peer Y."/>
            <person name="Liu Z.J."/>
        </authorList>
    </citation>
    <scope>NUCLEOTIDE SEQUENCE</scope>
    <source>
        <strain evidence="4">SCP</strain>
    </source>
</reference>
<evidence type="ECO:0000313" key="5">
    <source>
        <dbReference type="Proteomes" id="UP001179952"/>
    </source>
</evidence>
<dbReference type="InterPro" id="IPR056592">
    <property type="entry name" value="Beta-prop_At3g26010-like"/>
</dbReference>
<feature type="region of interest" description="Disordered" evidence="1">
    <location>
        <begin position="1"/>
        <end position="20"/>
    </location>
</feature>
<dbReference type="PANTHER" id="PTHR35546:SF130">
    <property type="entry name" value="EXPRESSED PROTEIN"/>
    <property type="match status" value="1"/>
</dbReference>
<protein>
    <recommendedName>
        <fullName evidence="6">F-box domain-containing protein</fullName>
    </recommendedName>
</protein>
<dbReference type="Gene3D" id="1.20.1280.50">
    <property type="match status" value="1"/>
</dbReference>
<dbReference type="EMBL" id="JAUJYN010000009">
    <property type="protein sequence ID" value="KAK1264200.1"/>
    <property type="molecule type" value="Genomic_DNA"/>
</dbReference>